<dbReference type="EMBL" id="CAJJDP010000194">
    <property type="protein sequence ID" value="CAD8214842.1"/>
    <property type="molecule type" value="Genomic_DNA"/>
</dbReference>
<gene>
    <name evidence="1" type="ORF">POCTA_138.1.T1900014</name>
</gene>
<keyword evidence="2" id="KW-1185">Reference proteome</keyword>
<reference evidence="1" key="1">
    <citation type="submission" date="2021-01" db="EMBL/GenBank/DDBJ databases">
        <authorList>
            <consortium name="Genoscope - CEA"/>
            <person name="William W."/>
        </authorList>
    </citation>
    <scope>NUCLEOTIDE SEQUENCE</scope>
</reference>
<name>A0A8S1YR30_PAROT</name>
<proteinExistence type="predicted"/>
<dbReference type="Proteomes" id="UP000683925">
    <property type="component" value="Unassembled WGS sequence"/>
</dbReference>
<organism evidence="1 2">
    <name type="scientific">Paramecium octaurelia</name>
    <dbReference type="NCBI Taxonomy" id="43137"/>
    <lineage>
        <taxon>Eukaryota</taxon>
        <taxon>Sar</taxon>
        <taxon>Alveolata</taxon>
        <taxon>Ciliophora</taxon>
        <taxon>Intramacronucleata</taxon>
        <taxon>Oligohymenophorea</taxon>
        <taxon>Peniculida</taxon>
        <taxon>Parameciidae</taxon>
        <taxon>Paramecium</taxon>
    </lineage>
</organism>
<protein>
    <submittedName>
        <fullName evidence="1">Uncharacterized protein</fullName>
    </submittedName>
</protein>
<evidence type="ECO:0000313" key="2">
    <source>
        <dbReference type="Proteomes" id="UP000683925"/>
    </source>
</evidence>
<accession>A0A8S1YR30</accession>
<comment type="caution">
    <text evidence="1">The sequence shown here is derived from an EMBL/GenBank/DDBJ whole genome shotgun (WGS) entry which is preliminary data.</text>
</comment>
<sequence length="106" mass="12702">MRVFSQLLLVKIFQHQWLGLNHKLNDKTNLMFIRTSRRVVTLNLLKKLNQFIFGRYDTEYGKKLKPTNGLPNRYFMAIFMMFIVQYQIIMKIQLSLEVRTVILSFG</sequence>
<dbReference type="AlphaFoldDB" id="A0A8S1YR30"/>
<evidence type="ECO:0000313" key="1">
    <source>
        <dbReference type="EMBL" id="CAD8214842.1"/>
    </source>
</evidence>